<keyword evidence="1" id="KW-0472">Membrane</keyword>
<dbReference type="InterPro" id="IPR002696">
    <property type="entry name" value="Membr_insert_effic_factor_YidD"/>
</dbReference>
<dbReference type="Pfam" id="PF01809">
    <property type="entry name" value="YidD"/>
    <property type="match status" value="1"/>
</dbReference>
<gene>
    <name evidence="2" type="ORF">C6569_05605</name>
</gene>
<comment type="function">
    <text evidence="1">Could be involved in insertion of integral membrane proteins into the membrane.</text>
</comment>
<dbReference type="NCBIfam" id="TIGR00278">
    <property type="entry name" value="membrane protein insertion efficiency factor YidD"/>
    <property type="match status" value="1"/>
</dbReference>
<keyword evidence="3" id="KW-1185">Reference proteome</keyword>
<dbReference type="PANTHER" id="PTHR33383:SF1">
    <property type="entry name" value="MEMBRANE PROTEIN INSERTION EFFICIENCY FACTOR-RELATED"/>
    <property type="match status" value="1"/>
</dbReference>
<name>A0A2S0NHX3_9HYPH</name>
<evidence type="ECO:0000313" key="3">
    <source>
        <dbReference type="Proteomes" id="UP000237889"/>
    </source>
</evidence>
<evidence type="ECO:0000313" key="2">
    <source>
        <dbReference type="EMBL" id="AVO47543.1"/>
    </source>
</evidence>
<dbReference type="SMART" id="SM01234">
    <property type="entry name" value="Haemolytic"/>
    <property type="match status" value="1"/>
</dbReference>
<dbReference type="EMBL" id="CP027668">
    <property type="protein sequence ID" value="AVO47543.1"/>
    <property type="molecule type" value="Genomic_DNA"/>
</dbReference>
<dbReference type="AlphaFoldDB" id="A0A2S0NHX3"/>
<dbReference type="KEGG" id="phr:C6569_05605"/>
<accession>A0A2S0NHX3</accession>
<proteinExistence type="inferred from homology"/>
<organism evidence="2 3">
    <name type="scientific">Phreatobacter cathodiphilus</name>
    <dbReference type="NCBI Taxonomy" id="1868589"/>
    <lineage>
        <taxon>Bacteria</taxon>
        <taxon>Pseudomonadati</taxon>
        <taxon>Pseudomonadota</taxon>
        <taxon>Alphaproteobacteria</taxon>
        <taxon>Hyphomicrobiales</taxon>
        <taxon>Phreatobacteraceae</taxon>
        <taxon>Phreatobacter</taxon>
    </lineage>
</organism>
<dbReference type="GO" id="GO:0005886">
    <property type="term" value="C:plasma membrane"/>
    <property type="evidence" value="ECO:0007669"/>
    <property type="project" value="UniProtKB-SubCell"/>
</dbReference>
<evidence type="ECO:0000256" key="1">
    <source>
        <dbReference type="HAMAP-Rule" id="MF_00386"/>
    </source>
</evidence>
<dbReference type="HAMAP" id="MF_00386">
    <property type="entry name" value="UPF0161_YidD"/>
    <property type="match status" value="1"/>
</dbReference>
<dbReference type="OrthoDB" id="9801753at2"/>
<dbReference type="PANTHER" id="PTHR33383">
    <property type="entry name" value="MEMBRANE PROTEIN INSERTION EFFICIENCY FACTOR-RELATED"/>
    <property type="match status" value="1"/>
</dbReference>
<comment type="similarity">
    <text evidence="1">Belongs to the UPF0161 family.</text>
</comment>
<dbReference type="Proteomes" id="UP000237889">
    <property type="component" value="Chromosome"/>
</dbReference>
<protein>
    <recommendedName>
        <fullName evidence="1">Putative membrane protein insertion efficiency factor</fullName>
    </recommendedName>
</protein>
<comment type="subcellular location">
    <subcellularLocation>
        <location evidence="1">Cell membrane</location>
        <topology evidence="1">Peripheral membrane protein</topology>
        <orientation evidence="1">Cytoplasmic side</orientation>
    </subcellularLocation>
</comment>
<reference evidence="2 3" key="1">
    <citation type="submission" date="2018-03" db="EMBL/GenBank/DDBJ databases">
        <title>Genome sequencing of Phreatobacter sp.</title>
        <authorList>
            <person name="Kim S.-J."/>
            <person name="Heo J."/>
            <person name="Kwon S.-W."/>
        </authorList>
    </citation>
    <scope>NUCLEOTIDE SEQUENCE [LARGE SCALE GENOMIC DNA]</scope>
    <source>
        <strain evidence="2 3">S-12</strain>
    </source>
</reference>
<keyword evidence="1" id="KW-1003">Cell membrane</keyword>
<sequence length="114" mass="13307">MFGDLRPQRWPRLAGHGLIRTYQLTISMLVGRWCRHLPTCSAYMDEAVLRHGLWAGGWMGLARLCRCHPYGTSGIDNPPAEKPEGVRWYLPWRYGRWRWRRGGPICEAVMPKTR</sequence>